<proteinExistence type="predicted"/>
<dbReference type="EMBL" id="JAYMYQ010000007">
    <property type="protein sequence ID" value="KAK7321052.1"/>
    <property type="molecule type" value="Genomic_DNA"/>
</dbReference>
<accession>A0AAN9KRH1</accession>
<evidence type="ECO:0000313" key="2">
    <source>
        <dbReference type="Proteomes" id="UP001367508"/>
    </source>
</evidence>
<gene>
    <name evidence="1" type="ORF">VNO77_31196</name>
</gene>
<keyword evidence="2" id="KW-1185">Reference proteome</keyword>
<protein>
    <submittedName>
        <fullName evidence="1">Uncharacterized protein</fullName>
    </submittedName>
</protein>
<reference evidence="1 2" key="1">
    <citation type="submission" date="2024-01" db="EMBL/GenBank/DDBJ databases">
        <title>The genomes of 5 underutilized Papilionoideae crops provide insights into root nodulation and disease resistanc.</title>
        <authorList>
            <person name="Jiang F."/>
        </authorList>
    </citation>
    <scope>NUCLEOTIDE SEQUENCE [LARGE SCALE GENOMIC DNA]</scope>
    <source>
        <strain evidence="1">LVBAO_FW01</strain>
        <tissue evidence="1">Leaves</tissue>
    </source>
</reference>
<comment type="caution">
    <text evidence="1">The sequence shown here is derived from an EMBL/GenBank/DDBJ whole genome shotgun (WGS) entry which is preliminary data.</text>
</comment>
<evidence type="ECO:0000313" key="1">
    <source>
        <dbReference type="EMBL" id="KAK7321052.1"/>
    </source>
</evidence>
<dbReference type="AlphaFoldDB" id="A0AAN9KRH1"/>
<organism evidence="1 2">
    <name type="scientific">Canavalia gladiata</name>
    <name type="common">Sword bean</name>
    <name type="synonym">Dolichos gladiatus</name>
    <dbReference type="NCBI Taxonomy" id="3824"/>
    <lineage>
        <taxon>Eukaryota</taxon>
        <taxon>Viridiplantae</taxon>
        <taxon>Streptophyta</taxon>
        <taxon>Embryophyta</taxon>
        <taxon>Tracheophyta</taxon>
        <taxon>Spermatophyta</taxon>
        <taxon>Magnoliopsida</taxon>
        <taxon>eudicotyledons</taxon>
        <taxon>Gunneridae</taxon>
        <taxon>Pentapetalae</taxon>
        <taxon>rosids</taxon>
        <taxon>fabids</taxon>
        <taxon>Fabales</taxon>
        <taxon>Fabaceae</taxon>
        <taxon>Papilionoideae</taxon>
        <taxon>50 kb inversion clade</taxon>
        <taxon>NPAAA clade</taxon>
        <taxon>indigoferoid/millettioid clade</taxon>
        <taxon>Phaseoleae</taxon>
        <taxon>Canavalia</taxon>
    </lineage>
</organism>
<dbReference type="Proteomes" id="UP001367508">
    <property type="component" value="Unassembled WGS sequence"/>
</dbReference>
<sequence>MAESSPLLLQASELPPCRHVTPLHRINLIHRVVFNELARSCFASPPFRSHPAKHTSVGIVGLHVAWSQVRDLGICSALFGRVVLSWKPRQFHLAGPLASMLRDSFKWQGPCPLVIAAMGSCAVLLQPTNREPDQIYGGDCFPTCAAIVFSSATKTEGQAAKSVHNSCVPKSLV</sequence>
<name>A0AAN9KRH1_CANGL</name>